<reference evidence="7 8" key="1">
    <citation type="journal article" date="2018" name="Science">
        <title>The opium poppy genome and morphinan production.</title>
        <authorList>
            <person name="Guo L."/>
            <person name="Winzer T."/>
            <person name="Yang X."/>
            <person name="Li Y."/>
            <person name="Ning Z."/>
            <person name="He Z."/>
            <person name="Teodor R."/>
            <person name="Lu Y."/>
            <person name="Bowser T.A."/>
            <person name="Graham I.A."/>
            <person name="Ye K."/>
        </authorList>
    </citation>
    <scope>NUCLEOTIDE SEQUENCE [LARGE SCALE GENOMIC DNA]</scope>
    <source>
        <strain evidence="8">cv. HN1</strain>
        <tissue evidence="7">Leaves</tissue>
    </source>
</reference>
<feature type="region of interest" description="Disordered" evidence="5">
    <location>
        <begin position="237"/>
        <end position="529"/>
    </location>
</feature>
<dbReference type="Gene3D" id="2.60.120.340">
    <property type="entry name" value="Nucleoplasmin core domain"/>
    <property type="match status" value="1"/>
</dbReference>
<dbReference type="EC" id="5.2.1.8" evidence="2"/>
<dbReference type="EMBL" id="CM010717">
    <property type="protein sequence ID" value="RZC53460.1"/>
    <property type="molecule type" value="Genomic_DNA"/>
</dbReference>
<organism evidence="7 8">
    <name type="scientific">Papaver somniferum</name>
    <name type="common">Opium poppy</name>
    <dbReference type="NCBI Taxonomy" id="3469"/>
    <lineage>
        <taxon>Eukaryota</taxon>
        <taxon>Viridiplantae</taxon>
        <taxon>Streptophyta</taxon>
        <taxon>Embryophyta</taxon>
        <taxon>Tracheophyta</taxon>
        <taxon>Spermatophyta</taxon>
        <taxon>Magnoliopsida</taxon>
        <taxon>Ranunculales</taxon>
        <taxon>Papaveraceae</taxon>
        <taxon>Papaveroideae</taxon>
        <taxon>Papaver</taxon>
    </lineage>
</organism>
<dbReference type="STRING" id="3469.A0A4Y7J084"/>
<feature type="region of interest" description="Disordered" evidence="5">
    <location>
        <begin position="91"/>
        <end position="130"/>
    </location>
</feature>
<evidence type="ECO:0000313" key="8">
    <source>
        <dbReference type="Proteomes" id="UP000316621"/>
    </source>
</evidence>
<feature type="compositionally biased region" description="Low complexity" evidence="5">
    <location>
        <begin position="517"/>
        <end position="529"/>
    </location>
</feature>
<sequence length="529" mass="58015">MSFWGVEIKPAKPFTLPQGRIQITQATLGTPGVLTKRSVVQCNIGDKSPVLICALLPETSESLALNLQFDEEDEVTFSVLGPRSVHLTGLYFGSGSGKRERDDDDSDSYGQDIADTDNEDDQSADIVDDGEFDDFIDDGDTEMMPPSKGHKSAVAIEDTDDVGKPLNRKGGRRRLKKKYQLNDSGVDDEEELVIKDQARCKAPENEDEDTVSISHIINKKDTAESKEVANCIEIQLAKESREGNGSNDPGTCQKLNQEGNVQVSIAEQTSEPPKDSSTPSTDIGQESNLKAKKKKKRSRGEDGDAKSEHMDIEGQLTDKTTNSAGHVTYQDNGELKKKKKKINRSLGEDGAKTKTIIQDCTGDANEEEQPSDKLFEPSKDSSMPSSDVGLESDVMPKKKKRRIIRGGDGDAKSENMDLDHVAVKPEEVQPTGKLFKPSKDSSVPSTDIRLEITPKKKHRRNHGGNGDAKSKNLDENLVGVEPEEEQPTDKTTNSVGDVTGQDNGELKKKKKKKKTQKSSQTQSETQQMV</sequence>
<evidence type="ECO:0000256" key="5">
    <source>
        <dbReference type="SAM" id="MobiDB-lite"/>
    </source>
</evidence>
<dbReference type="OMA" id="EVANCIE"/>
<dbReference type="AlphaFoldDB" id="A0A4Y7J084"/>
<evidence type="ECO:0000256" key="1">
    <source>
        <dbReference type="ARBA" id="ARBA00000971"/>
    </source>
</evidence>
<feature type="compositionally biased region" description="Polar residues" evidence="5">
    <location>
        <begin position="317"/>
        <end position="331"/>
    </location>
</feature>
<evidence type="ECO:0000256" key="2">
    <source>
        <dbReference type="ARBA" id="ARBA00013194"/>
    </source>
</evidence>
<feature type="compositionally biased region" description="Polar residues" evidence="5">
    <location>
        <begin position="243"/>
        <end position="288"/>
    </location>
</feature>
<dbReference type="PANTHER" id="PTHR43811">
    <property type="entry name" value="FKBP-TYPE PEPTIDYL-PROLYL CIS-TRANS ISOMERASE FKPA"/>
    <property type="match status" value="1"/>
</dbReference>
<feature type="compositionally biased region" description="Basic and acidic residues" evidence="5">
    <location>
        <begin position="370"/>
        <end position="379"/>
    </location>
</feature>
<comment type="catalytic activity">
    <reaction evidence="1">
        <text>[protein]-peptidylproline (omega=180) = [protein]-peptidylproline (omega=0)</text>
        <dbReference type="Rhea" id="RHEA:16237"/>
        <dbReference type="Rhea" id="RHEA-COMP:10747"/>
        <dbReference type="Rhea" id="RHEA-COMP:10748"/>
        <dbReference type="ChEBI" id="CHEBI:83833"/>
        <dbReference type="ChEBI" id="CHEBI:83834"/>
        <dbReference type="EC" id="5.2.1.8"/>
    </reaction>
</comment>
<feature type="domain" description="Nucleoplasmin-like" evidence="6">
    <location>
        <begin position="3"/>
        <end position="91"/>
    </location>
</feature>
<evidence type="ECO:0000256" key="4">
    <source>
        <dbReference type="ARBA" id="ARBA00023235"/>
    </source>
</evidence>
<accession>A0A4Y7J084</accession>
<evidence type="ECO:0000259" key="6">
    <source>
        <dbReference type="Pfam" id="PF17800"/>
    </source>
</evidence>
<feature type="compositionally biased region" description="Basic residues" evidence="5">
    <location>
        <begin position="507"/>
        <end position="516"/>
    </location>
</feature>
<evidence type="ECO:0000256" key="3">
    <source>
        <dbReference type="ARBA" id="ARBA00023110"/>
    </source>
</evidence>
<dbReference type="InterPro" id="IPR041232">
    <property type="entry name" value="NPL"/>
</dbReference>
<protein>
    <recommendedName>
        <fullName evidence="2">peptidylprolyl isomerase</fullName>
        <ecNumber evidence="2">5.2.1.8</ecNumber>
    </recommendedName>
</protein>
<feature type="compositionally biased region" description="Polar residues" evidence="5">
    <location>
        <begin position="489"/>
        <end position="502"/>
    </location>
</feature>
<feature type="compositionally biased region" description="Basic and acidic residues" evidence="5">
    <location>
        <begin position="299"/>
        <end position="312"/>
    </location>
</feature>
<feature type="compositionally biased region" description="Acidic residues" evidence="5">
    <location>
        <begin position="114"/>
        <end position="130"/>
    </location>
</feature>
<keyword evidence="8" id="KW-1185">Reference proteome</keyword>
<dbReference type="PANTHER" id="PTHR43811:SF19">
    <property type="entry name" value="39 KDA FK506-BINDING NUCLEAR PROTEIN"/>
    <property type="match status" value="1"/>
</dbReference>
<keyword evidence="3" id="KW-0697">Rotamase</keyword>
<name>A0A4Y7J084_PAPSO</name>
<evidence type="ECO:0000313" key="7">
    <source>
        <dbReference type="EMBL" id="RZC53460.1"/>
    </source>
</evidence>
<dbReference type="Gramene" id="RZC53460">
    <property type="protein sequence ID" value="RZC53460"/>
    <property type="gene ID" value="C5167_012304"/>
</dbReference>
<keyword evidence="4" id="KW-0413">Isomerase</keyword>
<proteinExistence type="predicted"/>
<dbReference type="GO" id="GO:0003755">
    <property type="term" value="F:peptidyl-prolyl cis-trans isomerase activity"/>
    <property type="evidence" value="ECO:0007669"/>
    <property type="project" value="UniProtKB-KW"/>
</dbReference>
<dbReference type="Proteomes" id="UP000316621">
    <property type="component" value="Chromosome 3"/>
</dbReference>
<gene>
    <name evidence="7" type="ORF">C5167_012304</name>
</gene>
<dbReference type="Pfam" id="PF17800">
    <property type="entry name" value="NPL"/>
    <property type="match status" value="1"/>
</dbReference>
<feature type="compositionally biased region" description="Basic and acidic residues" evidence="5">
    <location>
        <begin position="405"/>
        <end position="427"/>
    </location>
</feature>